<evidence type="ECO:0000313" key="10">
    <source>
        <dbReference type="Proteomes" id="UP000078284"/>
    </source>
</evidence>
<dbReference type="InterPro" id="IPR038716">
    <property type="entry name" value="P1/P2_N_sf"/>
</dbReference>
<reference evidence="7 13" key="4">
    <citation type="submission" date="2020-09" db="EMBL/GenBank/DDBJ databases">
        <authorList>
            <person name="Ashkenazy H."/>
        </authorList>
    </citation>
    <scope>NUCLEOTIDE SEQUENCE [LARGE SCALE GENOMIC DNA]</scope>
    <source>
        <strain evidence="13">cv. Cdm-0</strain>
    </source>
</reference>
<evidence type="ECO:0000256" key="5">
    <source>
        <dbReference type="ARBA" id="ARBA00023274"/>
    </source>
</evidence>
<proteinExistence type="inferred from homology"/>
<name>A0A178U9K9_ARATH</name>
<evidence type="ECO:0000256" key="4">
    <source>
        <dbReference type="ARBA" id="ARBA00022980"/>
    </source>
</evidence>
<dbReference type="RefSeq" id="NP_197839.1">
    <property type="nucleotide sequence ID" value="NM_122359.3"/>
</dbReference>
<evidence type="ECO:0000313" key="9">
    <source>
        <dbReference type="EMBL" id="VYS67804.1"/>
    </source>
</evidence>
<evidence type="ECO:0000256" key="2">
    <source>
        <dbReference type="ARBA" id="ARBA00005436"/>
    </source>
</evidence>
<evidence type="ECO:0000313" key="11">
    <source>
        <dbReference type="Proteomes" id="UP000426265"/>
    </source>
</evidence>
<dbReference type="OMA" id="EPYLHET"/>
<evidence type="ECO:0000313" key="8">
    <source>
        <dbReference type="EMBL" id="OAO90506.1"/>
    </source>
</evidence>
<dbReference type="CDD" id="cd05831">
    <property type="entry name" value="Ribosomal_P1"/>
    <property type="match status" value="1"/>
</dbReference>
<dbReference type="GO" id="GO:0005840">
    <property type="term" value="C:ribosome"/>
    <property type="evidence" value="ECO:0007669"/>
    <property type="project" value="UniProtKB-KW"/>
</dbReference>
<dbReference type="EMBL" id="CACSHJ010000096">
    <property type="protein sequence ID" value="CAA0404593.1"/>
    <property type="molecule type" value="Genomic_DNA"/>
</dbReference>
<dbReference type="Pfam" id="PF00428">
    <property type="entry name" value="Ribosomal_60s"/>
    <property type="match status" value="1"/>
</dbReference>
<dbReference type="GO" id="GO:0003735">
    <property type="term" value="F:structural constituent of ribosome"/>
    <property type="evidence" value="ECO:0007669"/>
    <property type="project" value="InterPro"/>
</dbReference>
<evidence type="ECO:0000313" key="12">
    <source>
        <dbReference type="Proteomes" id="UP000434276"/>
    </source>
</evidence>
<dbReference type="Proteomes" id="UP000426265">
    <property type="component" value="Unassembled WGS sequence"/>
</dbReference>
<dbReference type="Proteomes" id="UP000078284">
    <property type="component" value="Chromosome 5"/>
</dbReference>
<keyword evidence="5" id="KW-0687">Ribonucleoprotein</keyword>
<dbReference type="GO" id="GO:0006414">
    <property type="term" value="P:translational elongation"/>
    <property type="evidence" value="ECO:0007669"/>
    <property type="project" value="InterPro"/>
</dbReference>
<dbReference type="FunFam" id="1.10.10.1410:FF:000001">
    <property type="entry name" value="60S acidic ribosomal protein P1"/>
    <property type="match status" value="1"/>
</dbReference>
<dbReference type="EMBL" id="LUHQ01000005">
    <property type="protein sequence ID" value="OAO90506.1"/>
    <property type="molecule type" value="Genomic_DNA"/>
</dbReference>
<comment type="similarity">
    <text evidence="2">Belongs to the eukaryotic ribosomal protein P1/P2 family.</text>
</comment>
<evidence type="ECO:0000256" key="3">
    <source>
        <dbReference type="ARBA" id="ARBA00011266"/>
    </source>
</evidence>
<dbReference type="Proteomes" id="UP000516314">
    <property type="component" value="Chromosome 5"/>
</dbReference>
<dbReference type="SMR" id="A0A178U9K9"/>
<dbReference type="PANTHER" id="PTHR45696:SF10">
    <property type="entry name" value="LARGE RIBOSOMAL SUBUNIT PROTEIN P1"/>
    <property type="match status" value="1"/>
</dbReference>
<dbReference type="EMBL" id="LR881470">
    <property type="protein sequence ID" value="CAD5332579.1"/>
    <property type="molecule type" value="Genomic_DNA"/>
</dbReference>
<comment type="subunit">
    <text evidence="3">P1 and P2 exist as dimers at the large ribosomal subunit.</text>
</comment>
<dbReference type="PANTHER" id="PTHR45696">
    <property type="entry name" value="60S ACIDIC RIBOSOMAL PROTEIN P1"/>
    <property type="match status" value="1"/>
</dbReference>
<reference evidence="8" key="2">
    <citation type="submission" date="2016-03" db="EMBL/GenBank/DDBJ databases">
        <title>Full-length assembly of Arabidopsis thaliana Ler reveals the complement of translocations and inversions.</title>
        <authorList>
            <person name="Zapata L."/>
            <person name="Schneeberger K."/>
            <person name="Ossowski S."/>
        </authorList>
    </citation>
    <scope>NUCLEOTIDE SEQUENCE [LARGE SCALE GENOMIC DNA]</scope>
    <source>
        <tissue evidence="8">Leaf</tissue>
    </source>
</reference>
<reference evidence="9 11" key="3">
    <citation type="submission" date="2019-11" db="EMBL/GenBank/DDBJ databases">
        <authorList>
            <person name="Jiao W.-B."/>
            <person name="Schneeberger K."/>
        </authorList>
    </citation>
    <scope>NUCLEOTIDE SEQUENCE [LARGE SCALE GENOMIC DNA]</scope>
    <source>
        <strain evidence="11">cv. An-1</strain>
        <strain evidence="12">cv. C24</strain>
    </source>
</reference>
<dbReference type="EMBL" id="CACRSJ010000110">
    <property type="protein sequence ID" value="VYS67804.1"/>
    <property type="molecule type" value="Genomic_DNA"/>
</dbReference>
<comment type="function">
    <text evidence="1">Plays an important role in the elongation step of protein synthesis.</text>
</comment>
<dbReference type="Proteomes" id="UP000434276">
    <property type="component" value="Unassembled WGS sequence"/>
</dbReference>
<gene>
    <name evidence="8" type="ordered locus">AXX17_At5g24350</name>
    <name evidence="9" type="ORF">AN1_LOCUS23200</name>
    <name evidence="7" type="ORF">AT9943_LOCUS19978</name>
    <name evidence="6" type="ORF">C24_LOCUS23085</name>
</gene>
<dbReference type="AlphaFoldDB" id="A0A178U9K9"/>
<organism evidence="8 10">
    <name type="scientific">Arabidopsis thaliana</name>
    <name type="common">Mouse-ear cress</name>
    <dbReference type="NCBI Taxonomy" id="3702"/>
    <lineage>
        <taxon>Eukaryota</taxon>
        <taxon>Viridiplantae</taxon>
        <taxon>Streptophyta</taxon>
        <taxon>Embryophyta</taxon>
        <taxon>Tracheophyta</taxon>
        <taxon>Spermatophyta</taxon>
        <taxon>Magnoliopsida</taxon>
        <taxon>eudicotyledons</taxon>
        <taxon>Gunneridae</taxon>
        <taxon>Pentapetalae</taxon>
        <taxon>rosids</taxon>
        <taxon>malvids</taxon>
        <taxon>Brassicales</taxon>
        <taxon>Brassicaceae</taxon>
        <taxon>Camelineae</taxon>
        <taxon>Arabidopsis</taxon>
    </lineage>
</organism>
<evidence type="ECO:0000256" key="1">
    <source>
        <dbReference type="ARBA" id="ARBA00003362"/>
    </source>
</evidence>
<sequence>MSTSELACTYAALILHDDGIEITAENISKLVKTANVNVESYWPSLFAKLCEKKNIDDLIMNVGAGGCGVARPVTTAAPTASQSVSIPEEKKNEMEVIKEESEDDMIIGLFD</sequence>
<dbReference type="OrthoDB" id="2194681at2759"/>
<dbReference type="InterPro" id="IPR027534">
    <property type="entry name" value="Ribosomal_P1/P2"/>
</dbReference>
<dbReference type="ExpressionAtlas" id="A0A178U9K9">
    <property type="expression patterns" value="baseline and differential"/>
</dbReference>
<dbReference type="KEGG" id="ath:AT5G24510"/>
<evidence type="ECO:0000313" key="6">
    <source>
        <dbReference type="EMBL" id="CAA0404593.1"/>
    </source>
</evidence>
<protein>
    <submittedName>
        <fullName evidence="7">(thale cress) hypothetical protein</fullName>
    </submittedName>
</protein>
<dbReference type="HAMAP" id="MF_01478">
    <property type="entry name" value="Ribosomal_L12_arch"/>
    <property type="match status" value="1"/>
</dbReference>
<evidence type="ECO:0000313" key="13">
    <source>
        <dbReference type="Proteomes" id="UP000516314"/>
    </source>
</evidence>
<reference evidence="10" key="1">
    <citation type="journal article" date="2016" name="Proc. Natl. Acad. Sci. U.S.A.">
        <title>Chromosome-level assembly of Arabidopsis thaliana Ler reveals the extent of translocation and inversion polymorphisms.</title>
        <authorList>
            <person name="Zapata L."/>
            <person name="Ding J."/>
            <person name="Willing E.M."/>
            <person name="Hartwig B."/>
            <person name="Bezdan D."/>
            <person name="Jiao W.B."/>
            <person name="Patel V."/>
            <person name="Velikkakam James G."/>
            <person name="Koornneef M."/>
            <person name="Ossowski S."/>
            <person name="Schneeberger K."/>
        </authorList>
    </citation>
    <scope>NUCLEOTIDE SEQUENCE [LARGE SCALE GENOMIC DNA]</scope>
    <source>
        <strain evidence="10">cv. Landsberg erecta</strain>
    </source>
</reference>
<accession>A0A178U9K9</accession>
<dbReference type="GO" id="GO:1990904">
    <property type="term" value="C:ribonucleoprotein complex"/>
    <property type="evidence" value="ECO:0007669"/>
    <property type="project" value="UniProtKB-KW"/>
</dbReference>
<keyword evidence="4" id="KW-0689">Ribosomal protein</keyword>
<evidence type="ECO:0000313" key="7">
    <source>
        <dbReference type="EMBL" id="CAD5332579.1"/>
    </source>
</evidence>
<dbReference type="Gene3D" id="1.10.10.1410">
    <property type="match status" value="1"/>
</dbReference>